<dbReference type="Proteomes" id="UP000326678">
    <property type="component" value="Chromosome Gxm1"/>
</dbReference>
<organism evidence="1 2">
    <name type="scientific">Nostoc sphaeroides CCNUC1</name>
    <dbReference type="NCBI Taxonomy" id="2653204"/>
    <lineage>
        <taxon>Bacteria</taxon>
        <taxon>Bacillati</taxon>
        <taxon>Cyanobacteriota</taxon>
        <taxon>Cyanophyceae</taxon>
        <taxon>Nostocales</taxon>
        <taxon>Nostocaceae</taxon>
        <taxon>Nostoc</taxon>
    </lineage>
</organism>
<name>A0A5P8VS11_9NOSO</name>
<sequence length="40" mass="4521">MTSCFRGCSASSLTFSFSKRVGVARRSDRIKHLQDKMLGR</sequence>
<proteinExistence type="predicted"/>
<reference evidence="1 2" key="1">
    <citation type="submission" date="2019-10" db="EMBL/GenBank/DDBJ databases">
        <title>Genomic and transcriptomic insights into the perfect genentic adaptation of a filamentous nitrogen-fixing cyanobacterium to rice fields.</title>
        <authorList>
            <person name="Chen Z."/>
        </authorList>
    </citation>
    <scope>NUCLEOTIDE SEQUENCE [LARGE SCALE GENOMIC DNA]</scope>
    <source>
        <strain evidence="1">CCNUC1</strain>
    </source>
</reference>
<protein>
    <submittedName>
        <fullName evidence="1">Uncharacterized protein</fullName>
    </submittedName>
</protein>
<gene>
    <name evidence="1" type="ORF">GXM_00711</name>
</gene>
<accession>A0A5P8VS11</accession>
<dbReference type="AlphaFoldDB" id="A0A5P8VS11"/>
<evidence type="ECO:0000313" key="1">
    <source>
        <dbReference type="EMBL" id="QFS43238.1"/>
    </source>
</evidence>
<dbReference type="KEGG" id="nsh:GXM_00711"/>
<evidence type="ECO:0000313" key="2">
    <source>
        <dbReference type="Proteomes" id="UP000326678"/>
    </source>
</evidence>
<keyword evidence="2" id="KW-1185">Reference proteome</keyword>
<dbReference type="EMBL" id="CP045226">
    <property type="protein sequence ID" value="QFS43238.1"/>
    <property type="molecule type" value="Genomic_DNA"/>
</dbReference>